<feature type="domain" description="Conserved oligomeric Golgi complex subunit 3 N-terminal" evidence="10">
    <location>
        <begin position="110"/>
        <end position="252"/>
    </location>
</feature>
<keyword evidence="7" id="KW-0472">Membrane</keyword>
<dbReference type="SUPFAM" id="SSF74788">
    <property type="entry name" value="Cullin repeat-like"/>
    <property type="match status" value="1"/>
</dbReference>
<evidence type="ECO:0000313" key="12">
    <source>
        <dbReference type="EMBL" id="CAD5121956.1"/>
    </source>
</evidence>
<dbReference type="OrthoDB" id="296793at2759"/>
<keyword evidence="5" id="KW-0653">Protein transport</keyword>
<evidence type="ECO:0000256" key="4">
    <source>
        <dbReference type="ARBA" id="ARBA00022448"/>
    </source>
</evidence>
<dbReference type="PANTHER" id="PTHR13302:SF8">
    <property type="entry name" value="CONSERVED OLIGOMERIC GOLGI COMPLEX SUBUNIT 3"/>
    <property type="match status" value="1"/>
</dbReference>
<organism evidence="12 13">
    <name type="scientific">Dimorphilus gyrociliatus</name>
    <dbReference type="NCBI Taxonomy" id="2664684"/>
    <lineage>
        <taxon>Eukaryota</taxon>
        <taxon>Metazoa</taxon>
        <taxon>Spiralia</taxon>
        <taxon>Lophotrochozoa</taxon>
        <taxon>Annelida</taxon>
        <taxon>Polychaeta</taxon>
        <taxon>Polychaeta incertae sedis</taxon>
        <taxon>Dinophilidae</taxon>
        <taxon>Dimorphilus</taxon>
    </lineage>
</organism>
<gene>
    <name evidence="12" type="ORF">DGYR_LOCUS9835</name>
</gene>
<keyword evidence="6" id="KW-0333">Golgi apparatus</keyword>
<evidence type="ECO:0000256" key="6">
    <source>
        <dbReference type="ARBA" id="ARBA00023034"/>
    </source>
</evidence>
<evidence type="ECO:0000256" key="8">
    <source>
        <dbReference type="ARBA" id="ARBA00031339"/>
    </source>
</evidence>
<dbReference type="InterPro" id="IPR048320">
    <property type="entry name" value="COG3_N"/>
</dbReference>
<evidence type="ECO:0000256" key="9">
    <source>
        <dbReference type="SAM" id="MobiDB-lite"/>
    </source>
</evidence>
<comment type="caution">
    <text evidence="12">The sequence shown here is derived from an EMBL/GenBank/DDBJ whole genome shotgun (WGS) entry which is preliminary data.</text>
</comment>
<evidence type="ECO:0000256" key="3">
    <source>
        <dbReference type="ARBA" id="ARBA00020976"/>
    </source>
</evidence>
<comment type="subcellular location">
    <subcellularLocation>
        <location evidence="1">Golgi apparatus membrane</location>
        <topology evidence="1">Peripheral membrane protein</topology>
    </subcellularLocation>
</comment>
<keyword evidence="13" id="KW-1185">Reference proteome</keyword>
<dbReference type="Pfam" id="PF04136">
    <property type="entry name" value="COG3_N"/>
    <property type="match status" value="1"/>
</dbReference>
<keyword evidence="4" id="KW-0813">Transport</keyword>
<feature type="domain" description="Conserved oligomeric Golgi complex subunit 3 C-terminal" evidence="11">
    <location>
        <begin position="275"/>
        <end position="654"/>
    </location>
</feature>
<dbReference type="InterPro" id="IPR016159">
    <property type="entry name" value="Cullin_repeat-like_dom_sf"/>
</dbReference>
<evidence type="ECO:0000256" key="5">
    <source>
        <dbReference type="ARBA" id="ARBA00022927"/>
    </source>
</evidence>
<dbReference type="Pfam" id="PF20671">
    <property type="entry name" value="COG3_C"/>
    <property type="match status" value="1"/>
</dbReference>
<dbReference type="InterPro" id="IPR007265">
    <property type="entry name" value="COG_su3"/>
</dbReference>
<proteinExistence type="inferred from homology"/>
<evidence type="ECO:0000259" key="11">
    <source>
        <dbReference type="Pfam" id="PF20671"/>
    </source>
</evidence>
<dbReference type="GO" id="GO:0005801">
    <property type="term" value="C:cis-Golgi network"/>
    <property type="evidence" value="ECO:0007669"/>
    <property type="project" value="InterPro"/>
</dbReference>
<dbReference type="GO" id="GO:0000139">
    <property type="term" value="C:Golgi membrane"/>
    <property type="evidence" value="ECO:0007669"/>
    <property type="project" value="UniProtKB-SubCell"/>
</dbReference>
<dbReference type="Proteomes" id="UP000549394">
    <property type="component" value="Unassembled WGS sequence"/>
</dbReference>
<evidence type="ECO:0000313" key="13">
    <source>
        <dbReference type="Proteomes" id="UP000549394"/>
    </source>
</evidence>
<dbReference type="GO" id="GO:0007030">
    <property type="term" value="P:Golgi organization"/>
    <property type="evidence" value="ECO:0007669"/>
    <property type="project" value="TreeGrafter"/>
</dbReference>
<evidence type="ECO:0000256" key="2">
    <source>
        <dbReference type="ARBA" id="ARBA00009936"/>
    </source>
</evidence>
<comment type="similarity">
    <text evidence="2">Belongs to the COG3 family.</text>
</comment>
<dbReference type="GO" id="GO:0017119">
    <property type="term" value="C:Golgi transport complex"/>
    <property type="evidence" value="ECO:0007669"/>
    <property type="project" value="TreeGrafter"/>
</dbReference>
<dbReference type="PANTHER" id="PTHR13302">
    <property type="entry name" value="CONSERVED OLIGOMERIC GOLGI COMPLEX COMPONENT 3"/>
    <property type="match status" value="1"/>
</dbReference>
<evidence type="ECO:0000256" key="7">
    <source>
        <dbReference type="ARBA" id="ARBA00023136"/>
    </source>
</evidence>
<dbReference type="GO" id="GO:0006886">
    <property type="term" value="P:intracellular protein transport"/>
    <property type="evidence" value="ECO:0007669"/>
    <property type="project" value="InterPro"/>
</dbReference>
<dbReference type="GO" id="GO:0006891">
    <property type="term" value="P:intra-Golgi vesicle-mediated transport"/>
    <property type="evidence" value="ECO:0007669"/>
    <property type="project" value="TreeGrafter"/>
</dbReference>
<name>A0A7I8W249_9ANNE</name>
<accession>A0A7I8W249</accession>
<evidence type="ECO:0000259" key="10">
    <source>
        <dbReference type="Pfam" id="PF04136"/>
    </source>
</evidence>
<dbReference type="AlphaFoldDB" id="A0A7I8W249"/>
<sequence length="845" mass="95894">MADLDPRCLREKLAKWDAKTDPTAPLSDEQKDSIMDLSTLANHRALPTELPVDDFPRIISVPNSNSTETPMENLMGEKHFPVKNFQEYFSWMLAISKGIEDENSRKSSAYLKALLKQKEKCTETLLQVSHTLECAEDLKEKYVRVSTSTSALHSACEHWLAEQQRLSRNADEIANVLGYFNEYDKISKKLSLPYVAATTENLIPLLNKIDDCIDFMKKNPNFKESQNYLLKYTNLLSKALLRIKTYVIQVLTEATQKVMPDIHKTVPNPTDDAFTLFYGKFRTNAPRIKSFMEQIEQRVNISEEYENFLYDCRSFYLQQRNQLLQPSVTAAVTDLAKKHARDQCALMRSGCAFMIRLCEDEYQLFFHFFSKQAPILHESLEALCTLLYDVLRPFIIHINHLETLAELCSILKVEMLEEHTISTGDCLLAFENVCNQMLQDVLERLVYRAQSYVRSEILGYKPAPGDLAYPDKLEMMQNIAHSHRKKLKGHERTSSITSTASSTSAEVARINTGTSNNTTREETESNNSSPVGFSAISLEDTYSEVNGRVVAHPNMPISPADLHGMWYPTVRRTLVCLSKLYRCVDKSTFQGLSQEALNMCIESLVGASTIISNKKTKLDGLLFLIKHLLILREQIVPFHVDFSVKETALDFSKIKDAAAGLLSARSKLFALNSNNALLKFIFDGTPQVTETFIDSKKEVDTQLKKSCENFINHATQYLVAPLMAFLDKADRCLNMSKDGGPDVKLRNQPFATPQVLNDVVAETYKKLKVDKQQLQKSMTLYLANRDTEIILIRPVKTGVYAKFQTLHSLLQDHYNEEDKQIIAAPSLEQVNLVMSTTLPVLNSNT</sequence>
<feature type="region of interest" description="Disordered" evidence="9">
    <location>
        <begin position="484"/>
        <end position="532"/>
    </location>
</feature>
<dbReference type="EMBL" id="CAJFCJ010000015">
    <property type="protein sequence ID" value="CAD5121956.1"/>
    <property type="molecule type" value="Genomic_DNA"/>
</dbReference>
<protein>
    <recommendedName>
        <fullName evidence="3">Conserved oligomeric Golgi complex subunit 3</fullName>
    </recommendedName>
    <alternativeName>
        <fullName evidence="8">Component of oligomeric Golgi complex 3</fullName>
    </alternativeName>
</protein>
<feature type="compositionally biased region" description="Low complexity" evidence="9">
    <location>
        <begin position="494"/>
        <end position="518"/>
    </location>
</feature>
<reference evidence="12 13" key="1">
    <citation type="submission" date="2020-08" db="EMBL/GenBank/DDBJ databases">
        <authorList>
            <person name="Hejnol A."/>
        </authorList>
    </citation>
    <scope>NUCLEOTIDE SEQUENCE [LARGE SCALE GENOMIC DNA]</scope>
</reference>
<evidence type="ECO:0000256" key="1">
    <source>
        <dbReference type="ARBA" id="ARBA00004395"/>
    </source>
</evidence>
<dbReference type="InterPro" id="IPR048685">
    <property type="entry name" value="COG3_C"/>
</dbReference>